<dbReference type="EMBL" id="GBXM01034146">
    <property type="protein sequence ID" value="JAH74431.1"/>
    <property type="molecule type" value="Transcribed_RNA"/>
</dbReference>
<sequence>MSKLQKALTQSFVTERSEIRAHPGFYFQTLGHK</sequence>
<organism evidence="1">
    <name type="scientific">Anguilla anguilla</name>
    <name type="common">European freshwater eel</name>
    <name type="synonym">Muraena anguilla</name>
    <dbReference type="NCBI Taxonomy" id="7936"/>
    <lineage>
        <taxon>Eukaryota</taxon>
        <taxon>Metazoa</taxon>
        <taxon>Chordata</taxon>
        <taxon>Craniata</taxon>
        <taxon>Vertebrata</taxon>
        <taxon>Euteleostomi</taxon>
        <taxon>Actinopterygii</taxon>
        <taxon>Neopterygii</taxon>
        <taxon>Teleostei</taxon>
        <taxon>Anguilliformes</taxon>
        <taxon>Anguillidae</taxon>
        <taxon>Anguilla</taxon>
    </lineage>
</organism>
<protein>
    <submittedName>
        <fullName evidence="1">Uncharacterized protein</fullName>
    </submittedName>
</protein>
<reference evidence="1" key="2">
    <citation type="journal article" date="2015" name="Fish Shellfish Immunol.">
        <title>Early steps in the European eel (Anguilla anguilla)-Vibrio vulnificus interaction in the gills: Role of the RtxA13 toxin.</title>
        <authorList>
            <person name="Callol A."/>
            <person name="Pajuelo D."/>
            <person name="Ebbesson L."/>
            <person name="Teles M."/>
            <person name="MacKenzie S."/>
            <person name="Amaro C."/>
        </authorList>
    </citation>
    <scope>NUCLEOTIDE SEQUENCE</scope>
</reference>
<name>A0A0E9V8U9_ANGAN</name>
<dbReference type="AlphaFoldDB" id="A0A0E9V8U9"/>
<reference evidence="1" key="1">
    <citation type="submission" date="2014-11" db="EMBL/GenBank/DDBJ databases">
        <authorList>
            <person name="Amaro Gonzalez C."/>
        </authorList>
    </citation>
    <scope>NUCLEOTIDE SEQUENCE</scope>
</reference>
<proteinExistence type="predicted"/>
<accession>A0A0E9V8U9</accession>
<evidence type="ECO:0000313" key="1">
    <source>
        <dbReference type="EMBL" id="JAH74431.1"/>
    </source>
</evidence>